<keyword evidence="7" id="KW-1185">Reference proteome</keyword>
<dbReference type="Pfam" id="PF00196">
    <property type="entry name" value="GerE"/>
    <property type="match status" value="1"/>
</dbReference>
<protein>
    <submittedName>
        <fullName evidence="6">DNA-binding CsgD family transcriptional regulator</fullName>
    </submittedName>
</protein>
<evidence type="ECO:0000256" key="4">
    <source>
        <dbReference type="SAM" id="Phobius"/>
    </source>
</evidence>
<evidence type="ECO:0000313" key="6">
    <source>
        <dbReference type="EMBL" id="NYH95364.1"/>
    </source>
</evidence>
<keyword evidence="4" id="KW-1133">Transmembrane helix</keyword>
<keyword evidence="4" id="KW-0472">Membrane</keyword>
<dbReference type="EMBL" id="JACBZF010000002">
    <property type="protein sequence ID" value="NYH95364.1"/>
    <property type="molecule type" value="Genomic_DNA"/>
</dbReference>
<dbReference type="Proteomes" id="UP000522081">
    <property type="component" value="Unassembled WGS sequence"/>
</dbReference>
<feature type="transmembrane region" description="Helical" evidence="4">
    <location>
        <begin position="142"/>
        <end position="167"/>
    </location>
</feature>
<sequence>MSVDHISEGTGLDALTAKQREVLDLLIEHKTSKQISRILGISPHTVDQRVKLAKAKFGLGNRAELARTYRELVESETVLSGDFVYGSPDVAHSSAFADSAGQDDASFEQGLIVRNPIEQDSAPRPEDPNRIVPEWLGGGHGWLFRLGLIAAIAFVLVLTGAGTAAIYESVSQMLAT</sequence>
<dbReference type="CDD" id="cd06170">
    <property type="entry name" value="LuxR_C_like"/>
    <property type="match status" value="1"/>
</dbReference>
<dbReference type="GO" id="GO:0003677">
    <property type="term" value="F:DNA binding"/>
    <property type="evidence" value="ECO:0007669"/>
    <property type="project" value="UniProtKB-KW"/>
</dbReference>
<dbReference type="Gene3D" id="1.10.10.10">
    <property type="entry name" value="Winged helix-like DNA-binding domain superfamily/Winged helix DNA-binding domain"/>
    <property type="match status" value="1"/>
</dbReference>
<evidence type="ECO:0000256" key="2">
    <source>
        <dbReference type="ARBA" id="ARBA00023125"/>
    </source>
</evidence>
<gene>
    <name evidence="6" type="ORF">FHS75_001683</name>
</gene>
<evidence type="ECO:0000313" key="7">
    <source>
        <dbReference type="Proteomes" id="UP000522081"/>
    </source>
</evidence>
<evidence type="ECO:0000256" key="1">
    <source>
        <dbReference type="ARBA" id="ARBA00023015"/>
    </source>
</evidence>
<organism evidence="6 7">
    <name type="scientific">Novosphingobium marinum</name>
    <dbReference type="NCBI Taxonomy" id="1514948"/>
    <lineage>
        <taxon>Bacteria</taxon>
        <taxon>Pseudomonadati</taxon>
        <taxon>Pseudomonadota</taxon>
        <taxon>Alphaproteobacteria</taxon>
        <taxon>Sphingomonadales</taxon>
        <taxon>Sphingomonadaceae</taxon>
        <taxon>Novosphingobium</taxon>
    </lineage>
</organism>
<reference evidence="6 7" key="1">
    <citation type="submission" date="2020-07" db="EMBL/GenBank/DDBJ databases">
        <title>Genomic Encyclopedia of Type Strains, Phase IV (KMG-IV): sequencing the most valuable type-strain genomes for metagenomic binning, comparative biology and taxonomic classification.</title>
        <authorList>
            <person name="Goeker M."/>
        </authorList>
    </citation>
    <scope>NUCLEOTIDE SEQUENCE [LARGE SCALE GENOMIC DNA]</scope>
    <source>
        <strain evidence="6 7">DSM 29043</strain>
    </source>
</reference>
<dbReference type="AlphaFoldDB" id="A0A7Y9XVJ3"/>
<dbReference type="InterPro" id="IPR016032">
    <property type="entry name" value="Sig_transdc_resp-reg_C-effctor"/>
</dbReference>
<evidence type="ECO:0000256" key="3">
    <source>
        <dbReference type="ARBA" id="ARBA00023163"/>
    </source>
</evidence>
<dbReference type="InterPro" id="IPR036388">
    <property type="entry name" value="WH-like_DNA-bd_sf"/>
</dbReference>
<dbReference type="PANTHER" id="PTHR44688:SF16">
    <property type="entry name" value="DNA-BINDING TRANSCRIPTIONAL ACTIVATOR DEVR_DOSR"/>
    <property type="match status" value="1"/>
</dbReference>
<keyword evidence="3" id="KW-0804">Transcription</keyword>
<comment type="caution">
    <text evidence="6">The sequence shown here is derived from an EMBL/GenBank/DDBJ whole genome shotgun (WGS) entry which is preliminary data.</text>
</comment>
<evidence type="ECO:0000259" key="5">
    <source>
        <dbReference type="PROSITE" id="PS50043"/>
    </source>
</evidence>
<dbReference type="PANTHER" id="PTHR44688">
    <property type="entry name" value="DNA-BINDING TRANSCRIPTIONAL ACTIVATOR DEVR_DOSR"/>
    <property type="match status" value="1"/>
</dbReference>
<proteinExistence type="predicted"/>
<accession>A0A7Y9XVJ3</accession>
<dbReference type="SUPFAM" id="SSF46894">
    <property type="entry name" value="C-terminal effector domain of the bipartite response regulators"/>
    <property type="match status" value="1"/>
</dbReference>
<dbReference type="InterPro" id="IPR000792">
    <property type="entry name" value="Tscrpt_reg_LuxR_C"/>
</dbReference>
<dbReference type="GO" id="GO:0006355">
    <property type="term" value="P:regulation of DNA-templated transcription"/>
    <property type="evidence" value="ECO:0007669"/>
    <property type="project" value="InterPro"/>
</dbReference>
<feature type="domain" description="HTH luxR-type" evidence="5">
    <location>
        <begin position="8"/>
        <end position="73"/>
    </location>
</feature>
<dbReference type="SMART" id="SM00421">
    <property type="entry name" value="HTH_LUXR"/>
    <property type="match status" value="1"/>
</dbReference>
<keyword evidence="2 6" id="KW-0238">DNA-binding</keyword>
<keyword evidence="4" id="KW-0812">Transmembrane</keyword>
<dbReference type="PROSITE" id="PS50043">
    <property type="entry name" value="HTH_LUXR_2"/>
    <property type="match status" value="1"/>
</dbReference>
<keyword evidence="1" id="KW-0805">Transcription regulation</keyword>
<name>A0A7Y9XVJ3_9SPHN</name>
<dbReference type="RefSeq" id="WP_179407221.1">
    <property type="nucleotide sequence ID" value="NZ_BMGF01000002.1"/>
</dbReference>